<dbReference type="OMA" id="QAWMIRQ"/>
<dbReference type="GO" id="GO:0005886">
    <property type="term" value="C:plasma membrane"/>
    <property type="evidence" value="ECO:0000318"/>
    <property type="project" value="GO_Central"/>
</dbReference>
<protein>
    <recommendedName>
        <fullName evidence="10">G-protein coupled receptors family 1 profile domain-containing protein</fullName>
    </recommendedName>
</protein>
<evidence type="ECO:0000313" key="12">
    <source>
        <dbReference type="Proteomes" id="UP000007110"/>
    </source>
</evidence>
<dbReference type="Proteomes" id="UP000007110">
    <property type="component" value="Unassembled WGS sequence"/>
</dbReference>
<dbReference type="Gene3D" id="1.20.1070.10">
    <property type="entry name" value="Rhodopsin 7-helix transmembrane proteins"/>
    <property type="match status" value="1"/>
</dbReference>
<keyword evidence="6 9" id="KW-0472">Membrane</keyword>
<dbReference type="InterPro" id="IPR000276">
    <property type="entry name" value="GPCR_Rhodpsn"/>
</dbReference>
<sequence>MLILTLASGDRYVAVTRPLRYITIASRKRMISALTAVIIVPLLLSTGSYLQSVLTGVCNPFTSICLSLINPSHIIYNILPFTAVVITTFMNARLVCISRRHAGQIAAQETAVNAGNIALPLPSAAGTKGLKTILVVTGVFYLAWLPSTIITFLNPIPSINVPLVLTIFVRYAITSNSWWNACVYCIMNKSYRNVLFKMLRNCFGACIRPRDDVHENVPVYQLPYVPPM</sequence>
<evidence type="ECO:0000259" key="10">
    <source>
        <dbReference type="PROSITE" id="PS50262"/>
    </source>
</evidence>
<evidence type="ECO:0000256" key="6">
    <source>
        <dbReference type="ARBA" id="ARBA00023136"/>
    </source>
</evidence>
<dbReference type="AlphaFoldDB" id="A0A7M7G9T3"/>
<dbReference type="GO" id="GO:0004930">
    <property type="term" value="F:G protein-coupled receptor activity"/>
    <property type="evidence" value="ECO:0000318"/>
    <property type="project" value="GO_Central"/>
</dbReference>
<keyword evidence="2" id="KW-1003">Cell membrane</keyword>
<name>A0A7M7G9T3_STRPU</name>
<dbReference type="InterPro" id="IPR050569">
    <property type="entry name" value="TAAR"/>
</dbReference>
<dbReference type="EnsemblMetazoa" id="XM_001195531">
    <property type="protein sequence ID" value="XP_001195531"/>
    <property type="gene ID" value="LOC756535"/>
</dbReference>
<dbReference type="GeneID" id="756535"/>
<dbReference type="InParanoid" id="A0A7M7G9T3"/>
<evidence type="ECO:0000256" key="1">
    <source>
        <dbReference type="ARBA" id="ARBA00004651"/>
    </source>
</evidence>
<keyword evidence="7" id="KW-0675">Receptor</keyword>
<keyword evidence="4 9" id="KW-1133">Transmembrane helix</keyword>
<feature type="transmembrane region" description="Helical" evidence="9">
    <location>
        <begin position="30"/>
        <end position="54"/>
    </location>
</feature>
<reference evidence="12" key="1">
    <citation type="submission" date="2015-02" db="EMBL/GenBank/DDBJ databases">
        <title>Genome sequencing for Strongylocentrotus purpuratus.</title>
        <authorList>
            <person name="Murali S."/>
            <person name="Liu Y."/>
            <person name="Vee V."/>
            <person name="English A."/>
            <person name="Wang M."/>
            <person name="Skinner E."/>
            <person name="Han Y."/>
            <person name="Muzny D.M."/>
            <person name="Worley K.C."/>
            <person name="Gibbs R.A."/>
        </authorList>
    </citation>
    <scope>NUCLEOTIDE SEQUENCE</scope>
</reference>
<dbReference type="PROSITE" id="PS50262">
    <property type="entry name" value="G_PROTEIN_RECEP_F1_2"/>
    <property type="match status" value="1"/>
</dbReference>
<feature type="transmembrane region" description="Helical" evidence="9">
    <location>
        <begin position="74"/>
        <end position="92"/>
    </location>
</feature>
<feature type="domain" description="G-protein coupled receptors family 1 profile" evidence="10">
    <location>
        <begin position="1"/>
        <end position="184"/>
    </location>
</feature>
<dbReference type="Pfam" id="PF00001">
    <property type="entry name" value="7tm_1"/>
    <property type="match status" value="1"/>
</dbReference>
<organism evidence="11 12">
    <name type="scientific">Strongylocentrotus purpuratus</name>
    <name type="common">Purple sea urchin</name>
    <dbReference type="NCBI Taxonomy" id="7668"/>
    <lineage>
        <taxon>Eukaryota</taxon>
        <taxon>Metazoa</taxon>
        <taxon>Echinodermata</taxon>
        <taxon>Eleutherozoa</taxon>
        <taxon>Echinozoa</taxon>
        <taxon>Echinoidea</taxon>
        <taxon>Euechinoidea</taxon>
        <taxon>Echinacea</taxon>
        <taxon>Camarodonta</taxon>
        <taxon>Echinidea</taxon>
        <taxon>Strongylocentrotidae</taxon>
        <taxon>Strongylocentrotus</taxon>
    </lineage>
</organism>
<comment type="subcellular location">
    <subcellularLocation>
        <location evidence="1">Cell membrane</location>
        <topology evidence="1">Multi-pass membrane protein</topology>
    </subcellularLocation>
</comment>
<feature type="transmembrane region" description="Helical" evidence="9">
    <location>
        <begin position="168"/>
        <end position="187"/>
    </location>
</feature>
<keyword evidence="5" id="KW-0297">G-protein coupled receptor</keyword>
<proteinExistence type="predicted"/>
<evidence type="ECO:0000256" key="9">
    <source>
        <dbReference type="SAM" id="Phobius"/>
    </source>
</evidence>
<evidence type="ECO:0000256" key="2">
    <source>
        <dbReference type="ARBA" id="ARBA00022475"/>
    </source>
</evidence>
<evidence type="ECO:0000256" key="8">
    <source>
        <dbReference type="ARBA" id="ARBA00023224"/>
    </source>
</evidence>
<dbReference type="OrthoDB" id="9442674at2759"/>
<reference evidence="11" key="2">
    <citation type="submission" date="2021-01" db="UniProtKB">
        <authorList>
            <consortium name="EnsemblMetazoa"/>
        </authorList>
    </citation>
    <scope>IDENTIFICATION</scope>
</reference>
<accession>A0A7M7G9T3</accession>
<dbReference type="RefSeq" id="XP_001195531.2">
    <property type="nucleotide sequence ID" value="XM_001195531.2"/>
</dbReference>
<dbReference type="PANTHER" id="PTHR24249:SF411">
    <property type="entry name" value="G-PROTEIN COUPLED RECEPTORS FAMILY 1 PROFILE DOMAIN-CONTAINING PROTEIN"/>
    <property type="match status" value="1"/>
</dbReference>
<evidence type="ECO:0000313" key="11">
    <source>
        <dbReference type="EnsemblMetazoa" id="XP_001195531"/>
    </source>
</evidence>
<evidence type="ECO:0000256" key="4">
    <source>
        <dbReference type="ARBA" id="ARBA00022989"/>
    </source>
</evidence>
<dbReference type="GO" id="GO:0007186">
    <property type="term" value="P:G protein-coupled receptor signaling pathway"/>
    <property type="evidence" value="ECO:0000318"/>
    <property type="project" value="GO_Central"/>
</dbReference>
<evidence type="ECO:0000256" key="7">
    <source>
        <dbReference type="ARBA" id="ARBA00023170"/>
    </source>
</evidence>
<dbReference type="PRINTS" id="PR00237">
    <property type="entry name" value="GPCRRHODOPSN"/>
</dbReference>
<evidence type="ECO:0000256" key="5">
    <source>
        <dbReference type="ARBA" id="ARBA00023040"/>
    </source>
</evidence>
<keyword evidence="8" id="KW-0807">Transducer</keyword>
<evidence type="ECO:0000256" key="3">
    <source>
        <dbReference type="ARBA" id="ARBA00022692"/>
    </source>
</evidence>
<feature type="transmembrane region" description="Helical" evidence="9">
    <location>
        <begin position="133"/>
        <end position="156"/>
    </location>
</feature>
<dbReference type="PANTHER" id="PTHR24249">
    <property type="entry name" value="HISTAMINE RECEPTOR-RELATED G-PROTEIN COUPLED RECEPTOR"/>
    <property type="match status" value="1"/>
</dbReference>
<dbReference type="InterPro" id="IPR017452">
    <property type="entry name" value="GPCR_Rhodpsn_7TM"/>
</dbReference>
<keyword evidence="12" id="KW-1185">Reference proteome</keyword>
<dbReference type="SUPFAM" id="SSF81321">
    <property type="entry name" value="Family A G protein-coupled receptor-like"/>
    <property type="match status" value="1"/>
</dbReference>
<keyword evidence="3 9" id="KW-0812">Transmembrane</keyword>
<dbReference type="KEGG" id="spu:756535"/>